<reference evidence="1" key="1">
    <citation type="journal article" date="2019" name="MBio">
        <title>Virus Genomes from Deep Sea Sediments Expand the Ocean Megavirome and Support Independent Origins of Viral Gigantism.</title>
        <authorList>
            <person name="Backstrom D."/>
            <person name="Yutin N."/>
            <person name="Jorgensen S.L."/>
            <person name="Dharamshi J."/>
            <person name="Homa F."/>
            <person name="Zaremba-Niedwiedzka K."/>
            <person name="Spang A."/>
            <person name="Wolf Y.I."/>
            <person name="Koonin E.V."/>
            <person name="Ettema T.J."/>
        </authorList>
    </citation>
    <scope>NUCLEOTIDE SEQUENCE</scope>
</reference>
<proteinExistence type="predicted"/>
<evidence type="ECO:0000313" key="1">
    <source>
        <dbReference type="EMBL" id="QBK89193.1"/>
    </source>
</evidence>
<sequence>MDKWADSIGKKIIESVSFSIGNVVCSKQDGNGNAITEHIGIHENECLVCKHYKPIYSASDMQYFYGTTHKYINEHKKYNCYIGKQIINSLYEEWMNLWTELRKE</sequence>
<name>A0A481Z111_9VIRU</name>
<accession>A0A481Z111</accession>
<gene>
    <name evidence="1" type="ORF">LCMiAC02_02880</name>
</gene>
<dbReference type="EMBL" id="MK500409">
    <property type="protein sequence ID" value="QBK89193.1"/>
    <property type="molecule type" value="Genomic_DNA"/>
</dbReference>
<organism evidence="1">
    <name type="scientific">Mimivirus LCMiAC02</name>
    <dbReference type="NCBI Taxonomy" id="2506609"/>
    <lineage>
        <taxon>Viruses</taxon>
        <taxon>Varidnaviria</taxon>
        <taxon>Bamfordvirae</taxon>
        <taxon>Nucleocytoviricota</taxon>
        <taxon>Megaviricetes</taxon>
        <taxon>Imitervirales</taxon>
        <taxon>Mimiviridae</taxon>
        <taxon>Klosneuvirinae</taxon>
    </lineage>
</organism>
<protein>
    <submittedName>
        <fullName evidence="1">Uncharacterized protein</fullName>
    </submittedName>
</protein>